<keyword evidence="2" id="KW-1003">Cell membrane</keyword>
<dbReference type="InterPro" id="IPR011712">
    <property type="entry name" value="Sig_transdc_His_kin_sub3_dim/P"/>
</dbReference>
<keyword evidence="7" id="KW-0902">Two-component regulatory system</keyword>
<evidence type="ECO:0000256" key="8">
    <source>
        <dbReference type="ARBA" id="ARBA00023136"/>
    </source>
</evidence>
<dbReference type="SUPFAM" id="SSF55874">
    <property type="entry name" value="ATPase domain of HSP90 chaperone/DNA topoisomerase II/histidine kinase"/>
    <property type="match status" value="1"/>
</dbReference>
<keyword evidence="6" id="KW-1133">Transmembrane helix</keyword>
<evidence type="ECO:0000256" key="7">
    <source>
        <dbReference type="ARBA" id="ARBA00023012"/>
    </source>
</evidence>
<reference evidence="10 11" key="1">
    <citation type="submission" date="2019-09" db="EMBL/GenBank/DDBJ databases">
        <title>Screening of Novel Bioactive Compounds from Soil-Associated.</title>
        <authorList>
            <person name="Zhao S."/>
        </authorList>
    </citation>
    <scope>NUCLEOTIDE SEQUENCE [LARGE SCALE GENOMIC DNA]</scope>
    <source>
        <strain evidence="10 11">HIT-DPA4</strain>
    </source>
</reference>
<dbReference type="AlphaFoldDB" id="A0A6H9UT71"/>
<evidence type="ECO:0000256" key="4">
    <source>
        <dbReference type="ARBA" id="ARBA00022692"/>
    </source>
</evidence>
<dbReference type="Gene3D" id="1.20.5.1930">
    <property type="match status" value="1"/>
</dbReference>
<keyword evidence="4" id="KW-0812">Transmembrane</keyword>
<keyword evidence="3" id="KW-0808">Transferase</keyword>
<dbReference type="GO" id="GO:0046983">
    <property type="term" value="F:protein dimerization activity"/>
    <property type="evidence" value="ECO:0007669"/>
    <property type="project" value="InterPro"/>
</dbReference>
<dbReference type="GO" id="GO:0000155">
    <property type="term" value="F:phosphorelay sensor kinase activity"/>
    <property type="evidence" value="ECO:0007669"/>
    <property type="project" value="InterPro"/>
</dbReference>
<dbReference type="PANTHER" id="PTHR24421:SF37">
    <property type="entry name" value="SENSOR HISTIDINE KINASE NARS"/>
    <property type="match status" value="1"/>
</dbReference>
<evidence type="ECO:0000313" key="10">
    <source>
        <dbReference type="EMBL" id="KAB1141366.1"/>
    </source>
</evidence>
<dbReference type="SMART" id="SM00387">
    <property type="entry name" value="HATPase_c"/>
    <property type="match status" value="1"/>
</dbReference>
<evidence type="ECO:0000256" key="5">
    <source>
        <dbReference type="ARBA" id="ARBA00022777"/>
    </source>
</evidence>
<name>A0A6H9UT71_9ACTN</name>
<keyword evidence="8" id="KW-0472">Membrane</keyword>
<dbReference type="Pfam" id="PF07730">
    <property type="entry name" value="HisKA_3"/>
    <property type="match status" value="1"/>
</dbReference>
<gene>
    <name evidence="10" type="ORF">F7R91_32560</name>
</gene>
<keyword evidence="5" id="KW-0418">Kinase</keyword>
<comment type="subcellular location">
    <subcellularLocation>
        <location evidence="1">Cell membrane</location>
        <topology evidence="1">Multi-pass membrane protein</topology>
    </subcellularLocation>
</comment>
<sequence length="314" mass="33946">MDVLERRMEQVLESCAEHERDSARRLLSDIIGELRFSTYQLDGQKNDLGCPEPAPRPVAVSERTATLLFEAVGRVVFAEPVAAQDGVRLLTLLHRRTVSAAAAAAARELHDEVAGRLAVALNCFELYDLHRTQWPRTAQERLAGARESVRDSLTALRSLMARLRRQAVDPGAPGAVRPLGAALLRDLGEPGGCPGVAEGGVRVRVEVSGDELLSERTARELFLIVREAQRNAVRHAKASQVTVSVEVLPERVEARIEDDGCGFAPDAAPYGCGGLLSMRERAELLGGSLAVESGAGTRVLVRVPLRGGMRAARR</sequence>
<dbReference type="InterPro" id="IPR003594">
    <property type="entry name" value="HATPase_dom"/>
</dbReference>
<evidence type="ECO:0000256" key="6">
    <source>
        <dbReference type="ARBA" id="ARBA00022989"/>
    </source>
</evidence>
<organism evidence="10 11">
    <name type="scientific">Streptomyces luteolifulvus</name>
    <dbReference type="NCBI Taxonomy" id="2615112"/>
    <lineage>
        <taxon>Bacteria</taxon>
        <taxon>Bacillati</taxon>
        <taxon>Actinomycetota</taxon>
        <taxon>Actinomycetes</taxon>
        <taxon>Kitasatosporales</taxon>
        <taxon>Streptomycetaceae</taxon>
        <taxon>Streptomyces</taxon>
    </lineage>
</organism>
<protein>
    <recommendedName>
        <fullName evidence="9">Histidine kinase/HSP90-like ATPase domain-containing protein</fullName>
    </recommendedName>
</protein>
<dbReference type="InterPro" id="IPR050482">
    <property type="entry name" value="Sensor_HK_TwoCompSys"/>
</dbReference>
<evidence type="ECO:0000313" key="11">
    <source>
        <dbReference type="Proteomes" id="UP000442707"/>
    </source>
</evidence>
<dbReference type="GO" id="GO:0005886">
    <property type="term" value="C:plasma membrane"/>
    <property type="evidence" value="ECO:0007669"/>
    <property type="project" value="UniProtKB-SubCell"/>
</dbReference>
<dbReference type="Pfam" id="PF02518">
    <property type="entry name" value="HATPase_c"/>
    <property type="match status" value="1"/>
</dbReference>
<dbReference type="Gene3D" id="3.30.565.10">
    <property type="entry name" value="Histidine kinase-like ATPase, C-terminal domain"/>
    <property type="match status" value="1"/>
</dbReference>
<dbReference type="CDD" id="cd16917">
    <property type="entry name" value="HATPase_UhpB-NarQ-NarX-like"/>
    <property type="match status" value="1"/>
</dbReference>
<comment type="caution">
    <text evidence="10">The sequence shown here is derived from an EMBL/GenBank/DDBJ whole genome shotgun (WGS) entry which is preliminary data.</text>
</comment>
<dbReference type="RefSeq" id="WP_150955218.1">
    <property type="nucleotide sequence ID" value="NZ_VZRB01000032.1"/>
</dbReference>
<evidence type="ECO:0000256" key="1">
    <source>
        <dbReference type="ARBA" id="ARBA00004651"/>
    </source>
</evidence>
<evidence type="ECO:0000256" key="3">
    <source>
        <dbReference type="ARBA" id="ARBA00022679"/>
    </source>
</evidence>
<evidence type="ECO:0000256" key="2">
    <source>
        <dbReference type="ARBA" id="ARBA00022475"/>
    </source>
</evidence>
<dbReference type="EMBL" id="VZRB01000032">
    <property type="protein sequence ID" value="KAB1141366.1"/>
    <property type="molecule type" value="Genomic_DNA"/>
</dbReference>
<proteinExistence type="predicted"/>
<dbReference type="InterPro" id="IPR036890">
    <property type="entry name" value="HATPase_C_sf"/>
</dbReference>
<accession>A0A6H9UT71</accession>
<evidence type="ECO:0000259" key="9">
    <source>
        <dbReference type="SMART" id="SM00387"/>
    </source>
</evidence>
<keyword evidence="11" id="KW-1185">Reference proteome</keyword>
<dbReference type="Proteomes" id="UP000442707">
    <property type="component" value="Unassembled WGS sequence"/>
</dbReference>
<dbReference type="PANTHER" id="PTHR24421">
    <property type="entry name" value="NITRATE/NITRITE SENSOR PROTEIN NARX-RELATED"/>
    <property type="match status" value="1"/>
</dbReference>
<feature type="domain" description="Histidine kinase/HSP90-like ATPase" evidence="9">
    <location>
        <begin position="216"/>
        <end position="307"/>
    </location>
</feature>